<dbReference type="InterPro" id="IPR017850">
    <property type="entry name" value="Alkaline_phosphatase_core_sf"/>
</dbReference>
<evidence type="ECO:0000313" key="2">
    <source>
        <dbReference type="EMBL" id="OWK46493.1"/>
    </source>
</evidence>
<dbReference type="AlphaFoldDB" id="A0A225DZU1"/>
<dbReference type="InterPro" id="IPR052701">
    <property type="entry name" value="GAG_Ulvan_Degrading_Sulfatases"/>
</dbReference>
<accession>A0A225DZU1</accession>
<dbReference type="CDD" id="cd16027">
    <property type="entry name" value="SGSH"/>
    <property type="match status" value="1"/>
</dbReference>
<dbReference type="PANTHER" id="PTHR43751:SF1">
    <property type="entry name" value="SULFATASE ATSG-RELATED"/>
    <property type="match status" value="1"/>
</dbReference>
<sequence length="523" mass="58806">MNADQKRSDRIQSFLIAFICVCLRRKFWGLPMMRPMLAAVILVGVFTSAAPAAEPARPNVLFVIADDWGYGHAGAYGCKWVNTPAFDRVAKEGVLFNHCFTSNPKCSPCRASILTGRNSWQTEEACCHFGIFRAKWAVYPDLLESAGYHVGFTGKGWGPGDFKTGGFKRNPAGPAYSKYTTKVPTKGIAATDYARNFEDFLAARKPGQPFCFWYGGHEPHRDYEEGSGVRAGKKLADVDLPAYYPNSPVIRSDYLDYAVEVEWFDSHLGKILKQLEAANELDNTLIVVTSDHGAPFPRIKGQIYESGYHIPLAIRWGAQVKGGRTVDDFINVRDFSPTFLVAAGVPVPATVTGKSFVDVLKAEKSGWVDATRNRMLIGKERHDLGRPDDLGYPARAIRTPEYLYVRNFEPDRWPVGNPETGYRNCDDGPSKTHILTSFDRFYKLCFGKRPAEELYRVDKDGDCVTNLAEDSSLREVKEALRKEMEELLRKDEDPRILGNGKVFDTYQYVGPRKHAYDTWLKNQ</sequence>
<dbReference type="Pfam" id="PF00884">
    <property type="entry name" value="Sulfatase"/>
    <property type="match status" value="1"/>
</dbReference>
<reference evidence="3" key="1">
    <citation type="submission" date="2017-06" db="EMBL/GenBank/DDBJ databases">
        <title>Genome analysis of Fimbriiglobus ruber SP5, the first member of the order Planctomycetales with confirmed chitinolytic capability.</title>
        <authorList>
            <person name="Ravin N.V."/>
            <person name="Rakitin A.L."/>
            <person name="Ivanova A.A."/>
            <person name="Beletsky A.V."/>
            <person name="Kulichevskaya I.S."/>
            <person name="Mardanov A.V."/>
            <person name="Dedysh S.N."/>
        </authorList>
    </citation>
    <scope>NUCLEOTIDE SEQUENCE [LARGE SCALE GENOMIC DNA]</scope>
    <source>
        <strain evidence="3">SP5</strain>
    </source>
</reference>
<dbReference type="PANTHER" id="PTHR43751">
    <property type="entry name" value="SULFATASE"/>
    <property type="match status" value="1"/>
</dbReference>
<name>A0A225DZU1_9BACT</name>
<proteinExistence type="predicted"/>
<organism evidence="2 3">
    <name type="scientific">Fimbriiglobus ruber</name>
    <dbReference type="NCBI Taxonomy" id="1908690"/>
    <lineage>
        <taxon>Bacteria</taxon>
        <taxon>Pseudomonadati</taxon>
        <taxon>Planctomycetota</taxon>
        <taxon>Planctomycetia</taxon>
        <taxon>Gemmatales</taxon>
        <taxon>Gemmataceae</taxon>
        <taxon>Fimbriiglobus</taxon>
    </lineage>
</organism>
<keyword evidence="3" id="KW-1185">Reference proteome</keyword>
<dbReference type="Gene3D" id="3.40.720.10">
    <property type="entry name" value="Alkaline Phosphatase, subunit A"/>
    <property type="match status" value="1"/>
</dbReference>
<protein>
    <submittedName>
        <fullName evidence="2">Choline-sulfatase</fullName>
    </submittedName>
</protein>
<dbReference type="Proteomes" id="UP000214646">
    <property type="component" value="Unassembled WGS sequence"/>
</dbReference>
<dbReference type="InterPro" id="IPR000917">
    <property type="entry name" value="Sulfatase_N"/>
</dbReference>
<dbReference type="EMBL" id="NIDE01000001">
    <property type="protein sequence ID" value="OWK46493.1"/>
    <property type="molecule type" value="Genomic_DNA"/>
</dbReference>
<gene>
    <name evidence="2" type="ORF">FRUB_00192</name>
</gene>
<comment type="caution">
    <text evidence="2">The sequence shown here is derived from an EMBL/GenBank/DDBJ whole genome shotgun (WGS) entry which is preliminary data.</text>
</comment>
<evidence type="ECO:0000313" key="3">
    <source>
        <dbReference type="Proteomes" id="UP000214646"/>
    </source>
</evidence>
<feature type="domain" description="Sulfatase N-terminal" evidence="1">
    <location>
        <begin position="58"/>
        <end position="345"/>
    </location>
</feature>
<evidence type="ECO:0000259" key="1">
    <source>
        <dbReference type="Pfam" id="PF00884"/>
    </source>
</evidence>
<dbReference type="SUPFAM" id="SSF53649">
    <property type="entry name" value="Alkaline phosphatase-like"/>
    <property type="match status" value="1"/>
</dbReference>